<feature type="compositionally biased region" description="Polar residues" evidence="1">
    <location>
        <begin position="1490"/>
        <end position="1502"/>
    </location>
</feature>
<feature type="region of interest" description="Disordered" evidence="1">
    <location>
        <begin position="1479"/>
        <end position="1515"/>
    </location>
</feature>
<feature type="region of interest" description="Disordered" evidence="1">
    <location>
        <begin position="1433"/>
        <end position="1455"/>
    </location>
</feature>
<feature type="region of interest" description="Disordered" evidence="1">
    <location>
        <begin position="946"/>
        <end position="978"/>
    </location>
</feature>
<evidence type="ECO:0000313" key="3">
    <source>
        <dbReference type="RefSeq" id="XP_024945300.1"/>
    </source>
</evidence>
<feature type="compositionally biased region" description="Polar residues" evidence="1">
    <location>
        <begin position="17"/>
        <end position="44"/>
    </location>
</feature>
<protein>
    <submittedName>
        <fullName evidence="3 4">Protein PF14_0175 isoform X1</fullName>
    </submittedName>
</protein>
<feature type="region of interest" description="Disordered" evidence="1">
    <location>
        <begin position="99"/>
        <end position="133"/>
    </location>
</feature>
<keyword evidence="2" id="KW-1185">Reference proteome</keyword>
<feature type="compositionally biased region" description="Polar residues" evidence="1">
    <location>
        <begin position="948"/>
        <end position="962"/>
    </location>
</feature>
<dbReference type="Proteomes" id="UP000694920">
    <property type="component" value="Unplaced"/>
</dbReference>
<sequence>MSTSSSGHQRLFKQKRNSNLQKNISQYNGKSKNESTPNSANFPDQMLVNSQNLEVEQLKNNGLIKQGNIVQQKRINTEKTSDLNEEACDKQPAEIKMKKSFEPERNKEKEHGRWSDKHTGLGPGIKSGKMEGRNGRHYVFTSCNRETCRKNVGEHNLNTEKLTEIINNSIKEAIQSIVKETPNILRMKQDSLLSNEQPLLSSNSSKKPEKIGEKPGGQIKNLVAEDRSTNIFNGFHKKTDPLSVNTNNVYENQRISSDVNFIKNNEIIRNYTVNKCNKITCPYLAEKLESKSNKIIKSMKSLKKPLKHSATTDNRKMTGNVNIYICSEAGNEKENRESRESGSVTNTETDIKASVSTISSNKLIANLLERRRRLQKSSLQCLCPKSETDLESRIEEVPQEENHLNDVVTGSYVPPPLDPVLNYETAITNTDHENDIKEFEKSNKNFDRLNNNGGDHSCTALNCPYIKGRSMKQRNYIKNNYPMNVKWCTKNNSIIANGTVDDNYSCTKTVSPYTVLNGRSLKGSVTSVKQSDVYNANNNKRKDRFGRKWQESEIEEVCIYCTPRRNKKLEQCPRTKLNNMLKKCIKGTKQRDQLFKNIGTSQRRNCAEQCFISNSTLKEEIEVNNTNLNEEDLPEKINSQRKEVYVASSYGNNGKASVDKSNVKDDVTIVSAKSEHEKSSLLLSSINYEKKYQDKPPEKIGSEAHLSKDKDQSHQKYISNAKIASPVMTSSIITSPFISDKRLDTVTTQKVKSASRSVEQTVIMEEDKLTSSVASAPFSKIEMTIETEKEEKEELDGKTGENSESKENRKESFFQRVVKRVKQFIGISNVADSMNDKKRRGCGSSCRAHPRNFVNDEDVEEMKTARETILIRQSSKDVIIGQDKMKDDGYKVESPKDVFQINKENASKAKLIVLIAKKKMLQQSNRNKETTESNKIKISKDTLETQEDAQVTSADVTSVTKANESKSSKDTVKSITDHIEGSRRIKKYNSGESKNLESFRNLQSSNKISAKNSQIIKDTKSSEDTIQSITDRIEESRRIQKYNSGESKNLESFRNLQSSNKISAKNSQIIKDTKSSEDTIQSITDRIEESRRIQKYNSGESKNLESFRNLQSSNKISAKNSQIIKDTKSSKDTVQSITDRIEGSRRIQKYNSGESKNLESFRNLQSSNKISAKNSQIIKDTKSSKDTVQSITDRIEGSRRIQKYNSGESKNLESFRNLQSSNKISAKNSQIIKDTKSSKDTVQSITDRIEGSRRIQKYNSGESKNLESFRNLQSSNKISAKNSQIIKDTKSSKDTVQSITDRIEGSRRIQKYNSGESKNLESFRNLQSSNKISAKNSQIIKDTKSSKDTVQSITDRIKGSRRIQKYNSGESKNFESFRSLQSSNNISAKDSHIIKDTKSFKDTVKSITNHTQGSRRIKKCNSGESKNLESFRSLQSSNKISATDSQITKDTKNSVTNSKEIETQTSFTNSLKIIIPKDSKNVDSPKVSPDLNTTKESVNLQVSEDPEESSVSTNEDNNVNRIEITENSESLSIEDDDIYHSYTEFIQSKNAKQIDRVCNCKEPEKDFQVCIICCCPEDNCSCNNRNNIKTMICVNPSNSTHCDNPHERCTCQNPVCNCFHHNLTKNNYNCNCDKITDVATCNCNMNNNVSVQDDDNMIYVTAWKPTKDIEKYFSRTLEDFKNLPKECCCFDNKKPYGSEELPYQRLGVFSKVMTELQEKINQSVTCKECKNAPCRCVFNNEFQPITREVAEDKTKSFDQPRSQSQSPSSCKCTLNTCNSLSWNPSSSKVKDRYKPTSCYCRQSRSAKCRSHTKCFYCKCSPCRPFCRCTISRETSRSRSCKCDNSVCHHRDIPLPKMTDTNLQISKNFQCLCTTSRDPCSF</sequence>
<feature type="region of interest" description="Disordered" evidence="1">
    <location>
        <begin position="786"/>
        <end position="810"/>
    </location>
</feature>
<evidence type="ECO:0000256" key="1">
    <source>
        <dbReference type="SAM" id="MobiDB-lite"/>
    </source>
</evidence>
<dbReference type="RefSeq" id="XP_024945302.1">
    <property type="nucleotide sequence ID" value="XM_025089534.1"/>
</dbReference>
<feature type="region of interest" description="Disordered" evidence="1">
    <location>
        <begin position="195"/>
        <end position="216"/>
    </location>
</feature>
<name>A0AAJ7RRF0_CEPCN</name>
<accession>A0AAJ7RRF0</accession>
<feature type="compositionally biased region" description="Basic and acidic residues" evidence="1">
    <location>
        <begin position="99"/>
        <end position="119"/>
    </location>
</feature>
<proteinExistence type="predicted"/>
<feature type="compositionally biased region" description="Polar residues" evidence="1">
    <location>
        <begin position="195"/>
        <end position="205"/>
    </location>
</feature>
<feature type="region of interest" description="Disordered" evidence="1">
    <location>
        <begin position="1"/>
        <end position="44"/>
    </location>
</feature>
<dbReference type="RefSeq" id="XP_024945300.1">
    <property type="nucleotide sequence ID" value="XM_025089532.1"/>
</dbReference>
<evidence type="ECO:0000313" key="2">
    <source>
        <dbReference type="Proteomes" id="UP000694920"/>
    </source>
</evidence>
<feature type="region of interest" description="Disordered" evidence="1">
    <location>
        <begin position="694"/>
        <end position="713"/>
    </location>
</feature>
<feature type="compositionally biased region" description="Basic and acidic residues" evidence="1">
    <location>
        <begin position="963"/>
        <end position="978"/>
    </location>
</feature>
<organism evidence="2 3">
    <name type="scientific">Cephus cinctus</name>
    <name type="common">Wheat stem sawfly</name>
    <dbReference type="NCBI Taxonomy" id="211228"/>
    <lineage>
        <taxon>Eukaryota</taxon>
        <taxon>Metazoa</taxon>
        <taxon>Ecdysozoa</taxon>
        <taxon>Arthropoda</taxon>
        <taxon>Hexapoda</taxon>
        <taxon>Insecta</taxon>
        <taxon>Pterygota</taxon>
        <taxon>Neoptera</taxon>
        <taxon>Endopterygota</taxon>
        <taxon>Hymenoptera</taxon>
        <taxon>Cephoidea</taxon>
        <taxon>Cephidae</taxon>
        <taxon>Cephus</taxon>
    </lineage>
</organism>
<evidence type="ECO:0000313" key="4">
    <source>
        <dbReference type="RefSeq" id="XP_024945302.1"/>
    </source>
</evidence>
<dbReference type="GeneID" id="107272207"/>
<gene>
    <name evidence="3 4" type="primary">LOC107272207</name>
</gene>
<reference evidence="3 4" key="1">
    <citation type="submission" date="2025-04" db="UniProtKB">
        <authorList>
            <consortium name="RefSeq"/>
        </authorList>
    </citation>
    <scope>IDENTIFICATION</scope>
</reference>
<dbReference type="KEGG" id="ccin:107272207"/>
<feature type="compositionally biased region" description="Polar residues" evidence="1">
    <location>
        <begin position="1433"/>
        <end position="1446"/>
    </location>
</feature>